<evidence type="ECO:0000259" key="9">
    <source>
        <dbReference type="PROSITE" id="PS51362"/>
    </source>
</evidence>
<dbReference type="GO" id="GO:0005125">
    <property type="term" value="F:cytokine activity"/>
    <property type="evidence" value="ECO:0007669"/>
    <property type="project" value="TreeGrafter"/>
</dbReference>
<comment type="similarity">
    <text evidence="2 6">Belongs to the TGF-beta family.</text>
</comment>
<feature type="domain" description="TGF-beta family profile" evidence="9">
    <location>
        <begin position="313"/>
        <end position="439"/>
    </location>
</feature>
<keyword evidence="3" id="KW-0964">Secreted</keyword>
<dbReference type="SUPFAM" id="SSF57501">
    <property type="entry name" value="Cystine-knot cytokines"/>
    <property type="match status" value="1"/>
</dbReference>
<dbReference type="EMBL" id="JAFNEN010000091">
    <property type="protein sequence ID" value="KAG8195183.1"/>
    <property type="molecule type" value="Genomic_DNA"/>
</dbReference>
<comment type="caution">
    <text evidence="10">The sequence shown here is derived from an EMBL/GenBank/DDBJ whole genome shotgun (WGS) entry which is preliminary data.</text>
</comment>
<evidence type="ECO:0000256" key="3">
    <source>
        <dbReference type="ARBA" id="ARBA00022525"/>
    </source>
</evidence>
<dbReference type="GO" id="GO:0005615">
    <property type="term" value="C:extracellular space"/>
    <property type="evidence" value="ECO:0007669"/>
    <property type="project" value="TreeGrafter"/>
</dbReference>
<proteinExistence type="inferred from homology"/>
<accession>A0AAV6VHM9</accession>
<dbReference type="SMART" id="SM00204">
    <property type="entry name" value="TGFB"/>
    <property type="match status" value="1"/>
</dbReference>
<keyword evidence="4 8" id="KW-0732">Signal</keyword>
<dbReference type="AlphaFoldDB" id="A0AAV6VHM9"/>
<name>A0AAV6VHM9_9ARAC</name>
<evidence type="ECO:0000256" key="8">
    <source>
        <dbReference type="SAM" id="SignalP"/>
    </source>
</evidence>
<keyword evidence="11" id="KW-1185">Reference proteome</keyword>
<sequence>MWREIVSLFLLWILVGWNCVCDRSLDERQFLADIKELDSNRNVPALFKRTYKEWIEETRCINESLKSSEANIKHKGPLRFSMKARIAARSGKPLVKVELWVEFYNASKVSSSSSYEAVIRPTDSRIQSTNQTSSEKVISDKGRLLELSFNVTDIYYTSNLLGKKYVQFRINIHGSPKRYAKDLIEATNIKAFLIIHEFEEVCNDYLPVRHPGRYQRSLRDQSMFSRPGRSRHVLNRHKFQPQPTPRTMGDALHNMISMSFHAQNRLQGFLRQNLESKKTMKSHHRHPFQKPLKSTNPMVGALKSLQFPHPKHLNKRSSKPSPKSLHPNKSSSTTRTSCGLNDWYVSFDYIGWSSFVLAPSGVRARTCSGVCSFPMGKDINSTAHAHLQSFVYYFKGEKWPACCVPNDFEPLTMIMYDVTDQLLFIFKYPNMIATNCACL</sequence>
<evidence type="ECO:0000256" key="1">
    <source>
        <dbReference type="ARBA" id="ARBA00004613"/>
    </source>
</evidence>
<gene>
    <name evidence="10" type="ORF">JTE90_027927</name>
</gene>
<dbReference type="Gene3D" id="2.10.90.10">
    <property type="entry name" value="Cystine-knot cytokines"/>
    <property type="match status" value="1"/>
</dbReference>
<evidence type="ECO:0000313" key="11">
    <source>
        <dbReference type="Proteomes" id="UP000827092"/>
    </source>
</evidence>
<dbReference type="PROSITE" id="PS51362">
    <property type="entry name" value="TGF_BETA_2"/>
    <property type="match status" value="1"/>
</dbReference>
<evidence type="ECO:0000256" key="5">
    <source>
        <dbReference type="ARBA" id="ARBA00023180"/>
    </source>
</evidence>
<evidence type="ECO:0000256" key="6">
    <source>
        <dbReference type="RuleBase" id="RU000354"/>
    </source>
</evidence>
<protein>
    <recommendedName>
        <fullName evidence="9">TGF-beta family profile domain-containing protein</fullName>
    </recommendedName>
</protein>
<evidence type="ECO:0000313" key="10">
    <source>
        <dbReference type="EMBL" id="KAG8195183.1"/>
    </source>
</evidence>
<dbReference type="GO" id="GO:0008083">
    <property type="term" value="F:growth factor activity"/>
    <property type="evidence" value="ECO:0007669"/>
    <property type="project" value="UniProtKB-KW"/>
</dbReference>
<evidence type="ECO:0000256" key="2">
    <source>
        <dbReference type="ARBA" id="ARBA00006656"/>
    </source>
</evidence>
<feature type="signal peptide" evidence="8">
    <location>
        <begin position="1"/>
        <end position="22"/>
    </location>
</feature>
<reference evidence="10 11" key="1">
    <citation type="journal article" date="2022" name="Nat. Ecol. Evol.">
        <title>A masculinizing supergene underlies an exaggerated male reproductive morph in a spider.</title>
        <authorList>
            <person name="Hendrickx F."/>
            <person name="De Corte Z."/>
            <person name="Sonet G."/>
            <person name="Van Belleghem S.M."/>
            <person name="Kostlbacher S."/>
            <person name="Vangestel C."/>
        </authorList>
    </citation>
    <scope>NUCLEOTIDE SEQUENCE [LARGE SCALE GENOMIC DNA]</scope>
    <source>
        <strain evidence="10">W744_W776</strain>
    </source>
</reference>
<feature type="region of interest" description="Disordered" evidence="7">
    <location>
        <begin position="308"/>
        <end position="335"/>
    </location>
</feature>
<dbReference type="PANTHER" id="PTHR11848">
    <property type="entry name" value="TGF-BETA FAMILY"/>
    <property type="match status" value="1"/>
</dbReference>
<evidence type="ECO:0000256" key="4">
    <source>
        <dbReference type="ARBA" id="ARBA00022729"/>
    </source>
</evidence>
<dbReference type="Proteomes" id="UP000827092">
    <property type="component" value="Unassembled WGS sequence"/>
</dbReference>
<dbReference type="PANTHER" id="PTHR11848:SF310">
    <property type="entry name" value="PROTEIN 60A-RELATED"/>
    <property type="match status" value="1"/>
</dbReference>
<dbReference type="InterPro" id="IPR001839">
    <property type="entry name" value="TGF-b_C"/>
</dbReference>
<evidence type="ECO:0000256" key="7">
    <source>
        <dbReference type="SAM" id="MobiDB-lite"/>
    </source>
</evidence>
<comment type="subcellular location">
    <subcellularLocation>
        <location evidence="1">Secreted</location>
    </subcellularLocation>
</comment>
<dbReference type="InterPro" id="IPR029034">
    <property type="entry name" value="Cystine-knot_cytokine"/>
</dbReference>
<feature type="compositionally biased region" description="Basic residues" evidence="7">
    <location>
        <begin position="309"/>
        <end position="318"/>
    </location>
</feature>
<keyword evidence="6" id="KW-0339">Growth factor</keyword>
<dbReference type="Pfam" id="PF00019">
    <property type="entry name" value="TGF_beta"/>
    <property type="match status" value="1"/>
</dbReference>
<dbReference type="InterPro" id="IPR015615">
    <property type="entry name" value="TGF-beta-rel"/>
</dbReference>
<keyword evidence="5" id="KW-0325">Glycoprotein</keyword>
<feature type="chain" id="PRO_5043865683" description="TGF-beta family profile domain-containing protein" evidence="8">
    <location>
        <begin position="23"/>
        <end position="439"/>
    </location>
</feature>
<organism evidence="10 11">
    <name type="scientific">Oedothorax gibbosus</name>
    <dbReference type="NCBI Taxonomy" id="931172"/>
    <lineage>
        <taxon>Eukaryota</taxon>
        <taxon>Metazoa</taxon>
        <taxon>Ecdysozoa</taxon>
        <taxon>Arthropoda</taxon>
        <taxon>Chelicerata</taxon>
        <taxon>Arachnida</taxon>
        <taxon>Araneae</taxon>
        <taxon>Araneomorphae</taxon>
        <taxon>Entelegynae</taxon>
        <taxon>Araneoidea</taxon>
        <taxon>Linyphiidae</taxon>
        <taxon>Erigoninae</taxon>
        <taxon>Oedothorax</taxon>
    </lineage>
</organism>